<organism evidence="9 10">
    <name type="scientific">Nonomuraea diastatica</name>
    <dbReference type="NCBI Taxonomy" id="1848329"/>
    <lineage>
        <taxon>Bacteria</taxon>
        <taxon>Bacillati</taxon>
        <taxon>Actinomycetota</taxon>
        <taxon>Actinomycetes</taxon>
        <taxon>Streptosporangiales</taxon>
        <taxon>Streptosporangiaceae</taxon>
        <taxon>Nonomuraea</taxon>
    </lineage>
</organism>
<evidence type="ECO:0000313" key="9">
    <source>
        <dbReference type="EMBL" id="TDD23854.1"/>
    </source>
</evidence>
<dbReference type="PANTHER" id="PTHR11707:SF28">
    <property type="entry name" value="60 KDA LYSOPHOSPHOLIPASE"/>
    <property type="match status" value="1"/>
</dbReference>
<dbReference type="InterPro" id="IPR037152">
    <property type="entry name" value="L-asparaginase_N_sf"/>
</dbReference>
<dbReference type="GO" id="GO:0006528">
    <property type="term" value="P:asparagine metabolic process"/>
    <property type="evidence" value="ECO:0007669"/>
    <property type="project" value="InterPro"/>
</dbReference>
<dbReference type="FunFam" id="3.40.50.1170:FF:000001">
    <property type="entry name" value="L-asparaginase 2"/>
    <property type="match status" value="1"/>
</dbReference>
<dbReference type="Gene3D" id="3.40.50.40">
    <property type="match status" value="1"/>
</dbReference>
<comment type="similarity">
    <text evidence="1">Belongs to the asparaginase 1 family.</text>
</comment>
<dbReference type="SMART" id="SM00870">
    <property type="entry name" value="Asparaginase"/>
    <property type="match status" value="1"/>
</dbReference>
<dbReference type="PANTHER" id="PTHR11707">
    <property type="entry name" value="L-ASPARAGINASE"/>
    <property type="match status" value="1"/>
</dbReference>
<accession>A0A4R4X0Z7</accession>
<feature type="domain" description="L-asparaginase N-terminal" evidence="7">
    <location>
        <begin position="36"/>
        <end position="226"/>
    </location>
</feature>
<dbReference type="Pfam" id="PF17763">
    <property type="entry name" value="Asparaginase_C"/>
    <property type="match status" value="1"/>
</dbReference>
<gene>
    <name evidence="9" type="ORF">E1294_07585</name>
</gene>
<evidence type="ECO:0000256" key="3">
    <source>
        <dbReference type="ARBA" id="ARBA00022801"/>
    </source>
</evidence>
<dbReference type="PROSITE" id="PS51732">
    <property type="entry name" value="ASN_GLN_ASE_3"/>
    <property type="match status" value="1"/>
</dbReference>
<feature type="signal peptide" evidence="6">
    <location>
        <begin position="1"/>
        <end position="24"/>
    </location>
</feature>
<protein>
    <recommendedName>
        <fullName evidence="2">asparaginase</fullName>
        <ecNumber evidence="2">3.5.1.1</ecNumber>
    </recommendedName>
</protein>
<keyword evidence="10" id="KW-1185">Reference proteome</keyword>
<dbReference type="InterPro" id="IPR027473">
    <property type="entry name" value="L-asparaginase_C"/>
</dbReference>
<dbReference type="CDD" id="cd08964">
    <property type="entry name" value="L-asparaginase_II"/>
    <property type="match status" value="1"/>
</dbReference>
<reference evidence="9 10" key="1">
    <citation type="submission" date="2019-03" db="EMBL/GenBank/DDBJ databases">
        <title>Draft genome sequences of novel Actinobacteria.</title>
        <authorList>
            <person name="Sahin N."/>
            <person name="Ay H."/>
            <person name="Saygin H."/>
        </authorList>
    </citation>
    <scope>NUCLEOTIDE SEQUENCE [LARGE SCALE GENOMIC DNA]</scope>
    <source>
        <strain evidence="9 10">KC712</strain>
    </source>
</reference>
<dbReference type="Pfam" id="PF00710">
    <property type="entry name" value="Asparaginase"/>
    <property type="match status" value="1"/>
</dbReference>
<sequence>MMKRILAAAAAAVVIAAGTAPAMAAASATSTTKPTVVVIGTGGTIAGEARSRVSFESYKPGRLPTSDLVKSLQPEVGEVAEVSVRDFGGKGSSGYSLAEYHDLSRLIDRQLATADAVVVATGTQTMEELAYWLDLTVRSPKPVVITGAMRPWSAISSDGPANLYNAIRLAASRRTHCFGTVVTLNDEIFAAREVTKTSTQRLNTFAAPETGPLGAIGDQGVTLLRAPARTCAKTPFDLSKISRGKLPKTEIVYTYAQAGGESVKAFTDAGAKGLVFAGTPSPQQFQQAQAAAKRGVALVAANRNSSGAVHADVPGVIAAQDLLPQKARLLLTLSLATARDSAQVPELFAKYGRPQTKELS</sequence>
<keyword evidence="6" id="KW-0732">Signal</keyword>
<evidence type="ECO:0000256" key="4">
    <source>
        <dbReference type="PIRSR" id="PIRSR001220-1"/>
    </source>
</evidence>
<dbReference type="Proteomes" id="UP000294543">
    <property type="component" value="Unassembled WGS sequence"/>
</dbReference>
<feature type="active site" evidence="5">
    <location>
        <position position="44"/>
    </location>
</feature>
<dbReference type="InterPro" id="IPR027474">
    <property type="entry name" value="L-asparaginase_N"/>
</dbReference>
<dbReference type="PRINTS" id="PR00139">
    <property type="entry name" value="ASNGLNASE"/>
</dbReference>
<comment type="caution">
    <text evidence="9">The sequence shown here is derived from an EMBL/GenBank/DDBJ whole genome shotgun (WGS) entry which is preliminary data.</text>
</comment>
<evidence type="ECO:0000256" key="6">
    <source>
        <dbReference type="SAM" id="SignalP"/>
    </source>
</evidence>
<dbReference type="PIRSF" id="PIRSF001220">
    <property type="entry name" value="L-ASNase_gatD"/>
    <property type="match status" value="1"/>
</dbReference>
<dbReference type="InterPro" id="IPR004550">
    <property type="entry name" value="AsnASE_II"/>
</dbReference>
<feature type="domain" description="Asparaginase/glutaminase C-terminal" evidence="8">
    <location>
        <begin position="250"/>
        <end position="348"/>
    </location>
</feature>
<evidence type="ECO:0000256" key="1">
    <source>
        <dbReference type="ARBA" id="ARBA00010518"/>
    </source>
</evidence>
<dbReference type="SFLD" id="SFLDS00057">
    <property type="entry name" value="Glutaminase/Asparaginase"/>
    <property type="match status" value="1"/>
</dbReference>
<evidence type="ECO:0000313" key="10">
    <source>
        <dbReference type="Proteomes" id="UP000294543"/>
    </source>
</evidence>
<dbReference type="InterPro" id="IPR020827">
    <property type="entry name" value="Asparaginase/glutaminase_AS1"/>
</dbReference>
<dbReference type="AlphaFoldDB" id="A0A4R4X0Z7"/>
<feature type="active site" description="O-isoaspartyl threonine intermediate" evidence="4">
    <location>
        <position position="44"/>
    </location>
</feature>
<evidence type="ECO:0000259" key="8">
    <source>
        <dbReference type="Pfam" id="PF17763"/>
    </source>
</evidence>
<dbReference type="InterPro" id="IPR040919">
    <property type="entry name" value="Asparaginase_C"/>
</dbReference>
<dbReference type="InterPro" id="IPR036152">
    <property type="entry name" value="Asp/glu_Ase-like_sf"/>
</dbReference>
<dbReference type="EC" id="3.5.1.1" evidence="2"/>
<dbReference type="InterPro" id="IPR006034">
    <property type="entry name" value="Asparaginase/glutaminase-like"/>
</dbReference>
<dbReference type="OrthoDB" id="9788068at2"/>
<keyword evidence="3" id="KW-0378">Hydrolase</keyword>
<evidence type="ECO:0000256" key="5">
    <source>
        <dbReference type="PROSITE-ProRule" id="PRU10099"/>
    </source>
</evidence>
<dbReference type="GO" id="GO:0004067">
    <property type="term" value="F:asparaginase activity"/>
    <property type="evidence" value="ECO:0007669"/>
    <property type="project" value="UniProtKB-UniRule"/>
</dbReference>
<dbReference type="Gene3D" id="3.40.50.1170">
    <property type="entry name" value="L-asparaginase, N-terminal domain"/>
    <property type="match status" value="1"/>
</dbReference>
<name>A0A4R4X0Z7_9ACTN</name>
<dbReference type="EMBL" id="SMKP01000015">
    <property type="protein sequence ID" value="TDD23854.1"/>
    <property type="molecule type" value="Genomic_DNA"/>
</dbReference>
<dbReference type="RefSeq" id="WP_132506173.1">
    <property type="nucleotide sequence ID" value="NZ_SMKP01000015.1"/>
</dbReference>
<evidence type="ECO:0000259" key="7">
    <source>
        <dbReference type="Pfam" id="PF00710"/>
    </source>
</evidence>
<evidence type="ECO:0000256" key="2">
    <source>
        <dbReference type="ARBA" id="ARBA00012920"/>
    </source>
</evidence>
<dbReference type="PIRSF" id="PIRSF500176">
    <property type="entry name" value="L_ASNase"/>
    <property type="match status" value="1"/>
</dbReference>
<dbReference type="SUPFAM" id="SSF53774">
    <property type="entry name" value="Glutaminase/Asparaginase"/>
    <property type="match status" value="1"/>
</dbReference>
<proteinExistence type="inferred from homology"/>
<dbReference type="PROSITE" id="PS00144">
    <property type="entry name" value="ASN_GLN_ASE_1"/>
    <property type="match status" value="1"/>
</dbReference>
<feature type="chain" id="PRO_5020649564" description="asparaginase" evidence="6">
    <location>
        <begin position="25"/>
        <end position="360"/>
    </location>
</feature>